<sequence>MKILIQSHTALVHQNRRDYICSYILYDSCEKRPPMDVLPLCALLLSLALTASCDSRKERRDSSLEIYKRLFEAFPAVVKNLVELNDVNQQSRFSLSQGLVQNVLEDSRAILIAANVQPDDAFPQEEKLKEGESRGEESRGGGGGGGGGEFSLPLSACYHSTRALS</sequence>
<protein>
    <submittedName>
        <fullName evidence="2">Coiled-coil domain-containing protein 134-like</fullName>
    </submittedName>
</protein>
<dbReference type="PANTHER" id="PTHR14735">
    <property type="entry name" value="COILED-COIL DOMAIN-CONTAINING PROTEIN 134"/>
    <property type="match status" value="1"/>
</dbReference>
<dbReference type="PANTHER" id="PTHR14735:SF1">
    <property type="entry name" value="COILED-COIL DOMAIN-CONTAINING PROTEIN 134"/>
    <property type="match status" value="1"/>
</dbReference>
<feature type="region of interest" description="Disordered" evidence="1">
    <location>
        <begin position="122"/>
        <end position="153"/>
    </location>
</feature>
<evidence type="ECO:0000313" key="3">
    <source>
        <dbReference type="Proteomes" id="UP001369086"/>
    </source>
</evidence>
<dbReference type="InterPro" id="IPR026321">
    <property type="entry name" value="CC134"/>
</dbReference>
<evidence type="ECO:0000313" key="2">
    <source>
        <dbReference type="EMBL" id="KAK6471506.1"/>
    </source>
</evidence>
<evidence type="ECO:0000256" key="1">
    <source>
        <dbReference type="SAM" id="MobiDB-lite"/>
    </source>
</evidence>
<dbReference type="Proteomes" id="UP001369086">
    <property type="component" value="Unassembled WGS sequence"/>
</dbReference>
<dbReference type="Pfam" id="PF15002">
    <property type="entry name" value="ERK-JNK_inhib"/>
    <property type="match status" value="1"/>
</dbReference>
<name>A0ABR0YFU6_HUSHU</name>
<gene>
    <name evidence="2" type="ORF">HHUSO_G29353</name>
</gene>
<feature type="compositionally biased region" description="Gly residues" evidence="1">
    <location>
        <begin position="140"/>
        <end position="149"/>
    </location>
</feature>
<comment type="caution">
    <text evidence="2">The sequence shown here is derived from an EMBL/GenBank/DDBJ whole genome shotgun (WGS) entry which is preliminary data.</text>
</comment>
<reference evidence="2 3" key="1">
    <citation type="submission" date="2021-05" db="EMBL/GenBank/DDBJ databases">
        <authorList>
            <person name="Zahm M."/>
            <person name="Klopp C."/>
            <person name="Cabau C."/>
            <person name="Kuhl H."/>
            <person name="Suciu R."/>
            <person name="Ciorpac M."/>
            <person name="Holostenco D."/>
            <person name="Gessner J."/>
            <person name="Wuertz S."/>
            <person name="Hohne C."/>
            <person name="Stock M."/>
            <person name="Gislard M."/>
            <person name="Lluch J."/>
            <person name="Milhes M."/>
            <person name="Lampietro C."/>
            <person name="Lopez Roques C."/>
            <person name="Donnadieu C."/>
            <person name="Du K."/>
            <person name="Schartl M."/>
            <person name="Guiguen Y."/>
        </authorList>
    </citation>
    <scope>NUCLEOTIDE SEQUENCE [LARGE SCALE GENOMIC DNA]</scope>
    <source>
        <strain evidence="2">Hh-F2</strain>
        <tissue evidence="2">Blood</tissue>
    </source>
</reference>
<feature type="compositionally biased region" description="Basic and acidic residues" evidence="1">
    <location>
        <begin position="124"/>
        <end position="139"/>
    </location>
</feature>
<dbReference type="EMBL" id="JAHFZB010000031">
    <property type="protein sequence ID" value="KAK6471506.1"/>
    <property type="molecule type" value="Genomic_DNA"/>
</dbReference>
<proteinExistence type="predicted"/>
<keyword evidence="3" id="KW-1185">Reference proteome</keyword>
<accession>A0ABR0YFU6</accession>
<organism evidence="2 3">
    <name type="scientific">Huso huso</name>
    <name type="common">Beluga</name>
    <name type="synonym">Acipenser huso</name>
    <dbReference type="NCBI Taxonomy" id="61971"/>
    <lineage>
        <taxon>Eukaryota</taxon>
        <taxon>Metazoa</taxon>
        <taxon>Chordata</taxon>
        <taxon>Craniata</taxon>
        <taxon>Vertebrata</taxon>
        <taxon>Euteleostomi</taxon>
        <taxon>Actinopterygii</taxon>
        <taxon>Chondrostei</taxon>
        <taxon>Acipenseriformes</taxon>
        <taxon>Acipenseridae</taxon>
        <taxon>Huso</taxon>
    </lineage>
</organism>